<dbReference type="AlphaFoldDB" id="A0A7Y0HZB9"/>
<dbReference type="Proteomes" id="UP000588277">
    <property type="component" value="Unassembled WGS sequence"/>
</dbReference>
<evidence type="ECO:0000313" key="2">
    <source>
        <dbReference type="Proteomes" id="UP000588277"/>
    </source>
</evidence>
<reference evidence="1 2" key="1">
    <citation type="submission" date="2020-02" db="EMBL/GenBank/DDBJ databases">
        <title>Characterization of phylogenetic diversity of novel bifidobacterial species isolated in Czech ZOOs.</title>
        <authorList>
            <person name="Lugli G.A."/>
            <person name="Vera N.B."/>
            <person name="Ventura M."/>
        </authorList>
    </citation>
    <scope>NUCLEOTIDE SEQUENCE [LARGE SCALE GENOMIC DNA]</scope>
    <source>
        <strain evidence="1 2">DSM 109958</strain>
    </source>
</reference>
<keyword evidence="2" id="KW-1185">Reference proteome</keyword>
<accession>A0A7Y0HZB9</accession>
<proteinExistence type="predicted"/>
<organism evidence="1 2">
    <name type="scientific">Bifidobacterium moraviense</name>
    <dbReference type="NCBI Taxonomy" id="2675323"/>
    <lineage>
        <taxon>Bacteria</taxon>
        <taxon>Bacillati</taxon>
        <taxon>Actinomycetota</taxon>
        <taxon>Actinomycetes</taxon>
        <taxon>Bifidobacteriales</taxon>
        <taxon>Bifidobacteriaceae</taxon>
        <taxon>Bifidobacterium</taxon>
    </lineage>
</organism>
<evidence type="ECO:0000313" key="1">
    <source>
        <dbReference type="EMBL" id="NMN00055.1"/>
    </source>
</evidence>
<gene>
    <name evidence="1" type="ORF">G1C96_0632</name>
</gene>
<dbReference type="EMBL" id="JAAIIH010000001">
    <property type="protein sequence ID" value="NMN00055.1"/>
    <property type="molecule type" value="Genomic_DNA"/>
</dbReference>
<sequence length="107" mass="11953">MTNYDHKKMLFLYESDANFLGPYDKQHLLSGNVCAIALGSSNASMSTYFTMNHDESDVILFTDPKLATSLQRLIDPPMNGVVLAKSMAPVKDDYLQQIFEETVKSLA</sequence>
<protein>
    <submittedName>
        <fullName evidence="1">Uncharacterized protein</fullName>
    </submittedName>
</protein>
<comment type="caution">
    <text evidence="1">The sequence shown here is derived from an EMBL/GenBank/DDBJ whole genome shotgun (WGS) entry which is preliminary data.</text>
</comment>
<name>A0A7Y0HZB9_9BIFI</name>